<dbReference type="SUPFAM" id="SSF55073">
    <property type="entry name" value="Nucleotide cyclase"/>
    <property type="match status" value="1"/>
</dbReference>
<dbReference type="Pfam" id="PF00990">
    <property type="entry name" value="GGDEF"/>
    <property type="match status" value="1"/>
</dbReference>
<dbReference type="Pfam" id="PF05228">
    <property type="entry name" value="CHASE4"/>
    <property type="match status" value="1"/>
</dbReference>
<reference evidence="9 10" key="1">
    <citation type="submission" date="2020-08" db="EMBL/GenBank/DDBJ databases">
        <authorList>
            <person name="Criscuolo A."/>
        </authorList>
    </citation>
    <scope>NUCLEOTIDE SEQUENCE [LARGE SCALE GENOMIC DNA]</scope>
    <source>
        <strain evidence="9">CIP111764</strain>
    </source>
</reference>
<dbReference type="CDD" id="cd06225">
    <property type="entry name" value="HAMP"/>
    <property type="match status" value="1"/>
</dbReference>
<dbReference type="EMBL" id="CAJFCI010000037">
    <property type="protein sequence ID" value="CAD5107487.1"/>
    <property type="molecule type" value="Genomic_DNA"/>
</dbReference>
<dbReference type="FunFam" id="3.30.70.270:FF:000001">
    <property type="entry name" value="Diguanylate cyclase domain protein"/>
    <property type="match status" value="1"/>
</dbReference>
<dbReference type="NCBIfam" id="TIGR00229">
    <property type="entry name" value="sensory_box"/>
    <property type="match status" value="1"/>
</dbReference>
<keyword evidence="4" id="KW-0472">Membrane</keyword>
<dbReference type="PROSITE" id="PS50885">
    <property type="entry name" value="HAMP"/>
    <property type="match status" value="1"/>
</dbReference>
<evidence type="ECO:0000259" key="5">
    <source>
        <dbReference type="PROSITE" id="PS50112"/>
    </source>
</evidence>
<feature type="domain" description="HAMP" evidence="7">
    <location>
        <begin position="309"/>
        <end position="361"/>
    </location>
</feature>
<proteinExistence type="predicted"/>
<dbReference type="SMART" id="SM00086">
    <property type="entry name" value="PAC"/>
    <property type="match status" value="1"/>
</dbReference>
<name>A0A7U7IA11_9GAMM</name>
<evidence type="ECO:0000256" key="2">
    <source>
        <dbReference type="ARBA" id="ARBA00004533"/>
    </source>
</evidence>
<dbReference type="InterPro" id="IPR043128">
    <property type="entry name" value="Rev_trsase/Diguanyl_cyclase"/>
</dbReference>
<dbReference type="InterPro" id="IPR007892">
    <property type="entry name" value="CHASE4"/>
</dbReference>
<dbReference type="InterPro" id="IPR000160">
    <property type="entry name" value="GGDEF_dom"/>
</dbReference>
<dbReference type="AlphaFoldDB" id="A0A7U7IA11"/>
<dbReference type="InterPro" id="IPR035965">
    <property type="entry name" value="PAS-like_dom_sf"/>
</dbReference>
<evidence type="ECO:0000259" key="6">
    <source>
        <dbReference type="PROSITE" id="PS50113"/>
    </source>
</evidence>
<dbReference type="RefSeq" id="WP_187670836.1">
    <property type="nucleotide sequence ID" value="NZ_CAJFCI010000037.1"/>
</dbReference>
<organism evidence="9 10">
    <name type="scientific">Zestomonas carbonaria</name>
    <dbReference type="NCBI Taxonomy" id="2762745"/>
    <lineage>
        <taxon>Bacteria</taxon>
        <taxon>Pseudomonadati</taxon>
        <taxon>Pseudomonadota</taxon>
        <taxon>Gammaproteobacteria</taxon>
        <taxon>Pseudomonadales</taxon>
        <taxon>Pseudomonadaceae</taxon>
        <taxon>Zestomonas</taxon>
    </lineage>
</organism>
<dbReference type="NCBIfam" id="TIGR00254">
    <property type="entry name" value="GGDEF"/>
    <property type="match status" value="1"/>
</dbReference>
<dbReference type="PROSITE" id="PS50112">
    <property type="entry name" value="PAS"/>
    <property type="match status" value="1"/>
</dbReference>
<keyword evidence="10" id="KW-1185">Reference proteome</keyword>
<dbReference type="SMART" id="SM00267">
    <property type="entry name" value="GGDEF"/>
    <property type="match status" value="1"/>
</dbReference>
<evidence type="ECO:0000313" key="10">
    <source>
        <dbReference type="Proteomes" id="UP000583387"/>
    </source>
</evidence>
<evidence type="ECO:0000313" key="9">
    <source>
        <dbReference type="EMBL" id="CAD5107487.1"/>
    </source>
</evidence>
<feature type="domain" description="PAS" evidence="5">
    <location>
        <begin position="359"/>
        <end position="429"/>
    </location>
</feature>
<dbReference type="PROSITE" id="PS50887">
    <property type="entry name" value="GGDEF"/>
    <property type="match status" value="1"/>
</dbReference>
<feature type="domain" description="GGDEF" evidence="8">
    <location>
        <begin position="516"/>
        <end position="648"/>
    </location>
</feature>
<dbReference type="InterPro" id="IPR029787">
    <property type="entry name" value="Nucleotide_cyclase"/>
</dbReference>
<evidence type="ECO:0000256" key="3">
    <source>
        <dbReference type="ARBA" id="ARBA00022777"/>
    </source>
</evidence>
<comment type="subcellular location">
    <subcellularLocation>
        <location evidence="2">Cell inner membrane</location>
    </subcellularLocation>
</comment>
<protein>
    <recommendedName>
        <fullName evidence="11">PAS domain S-box-containing protein/diguanylate cyclase (GGDEF) domain-containing protein</fullName>
    </recommendedName>
</protein>
<dbReference type="InterPro" id="IPR003660">
    <property type="entry name" value="HAMP_dom"/>
</dbReference>
<keyword evidence="3" id="KW-0808">Transferase</keyword>
<gene>
    <name evidence="9" type="ORF">PSEWESI4_01760</name>
</gene>
<evidence type="ECO:0000256" key="1">
    <source>
        <dbReference type="ARBA" id="ARBA00001946"/>
    </source>
</evidence>
<dbReference type="SUPFAM" id="SSF55785">
    <property type="entry name" value="PYP-like sensor domain (PAS domain)"/>
    <property type="match status" value="1"/>
</dbReference>
<dbReference type="GO" id="GO:0005886">
    <property type="term" value="C:plasma membrane"/>
    <property type="evidence" value="ECO:0007669"/>
    <property type="project" value="UniProtKB-SubCell"/>
</dbReference>
<comment type="cofactor">
    <cofactor evidence="1">
        <name>Mg(2+)</name>
        <dbReference type="ChEBI" id="CHEBI:18420"/>
    </cofactor>
</comment>
<sequence length="652" mass="73355">MTLRQRLLWLSIPLLVLTLLIVDVLSQRLLLSRFDSQDRQVLSSEAKTLGQRIDNTVTRSLDLLRTYAWWDDSYEFVQGAAPEEFRRRNLDPDSLINLGLDFMVYLDDSGRVLGEQWVPPDLSELTAVDGPRPDSMRGLRLSILERSAELGLYERHDDVEDISGQLLLVQGVPLILVSSPITNSQGTATPVGTILAGVFLDAQRREELQHQVDGTLLLLLPGENRDWETLGASDFLQRTRVSQGRTLDQHRQQIELLFHDLRDEPSVRLQITLPRTLYEQGRQAIGFFLWLTAAVALVALLLVYLGLDRWVLRRVQRLNAEVSGIGCAAPLPRLSAQGNDELGQLAGELNKMLERLDQSEARERVILDSISDGYFEIDANGTITNVNRALLEQLGYAPEELVGHSFRKVLSSEDIERARLQLLKALSEQGSTTFSAPLRRRDGSLAYLETRFSLAHNAEGELVGYRGILRDVSEQIAYQNQLLDMAYRDPLTGLGNRKAFDEQLRAAIESARREQSPLVLMFIDLDHFKDVNDRFGHDIGDALLISIAERLRQSLRQPDRFYRLGGDEFVMLLPGTSREAAERLAQRLLFALATPVELNGIRIDFVTPSIGIALFPEHADNAEALVKAADSAMYRAKQGRNQACVYEARSAR</sequence>
<dbReference type="InterPro" id="IPR052163">
    <property type="entry name" value="DGC-Regulatory_Protein"/>
</dbReference>
<dbReference type="SMART" id="SM00304">
    <property type="entry name" value="HAMP"/>
    <property type="match status" value="1"/>
</dbReference>
<dbReference type="InterPro" id="IPR000700">
    <property type="entry name" value="PAS-assoc_C"/>
</dbReference>
<evidence type="ECO:0000259" key="8">
    <source>
        <dbReference type="PROSITE" id="PS50887"/>
    </source>
</evidence>
<dbReference type="PANTHER" id="PTHR46663">
    <property type="entry name" value="DIGUANYLATE CYCLASE DGCT-RELATED"/>
    <property type="match status" value="1"/>
</dbReference>
<comment type="caution">
    <text evidence="9">The sequence shown here is derived from an EMBL/GenBank/DDBJ whole genome shotgun (WGS) entry which is preliminary data.</text>
</comment>
<keyword evidence="4" id="KW-1133">Transmembrane helix</keyword>
<evidence type="ECO:0008006" key="11">
    <source>
        <dbReference type="Google" id="ProtNLM"/>
    </source>
</evidence>
<keyword evidence="3" id="KW-0418">Kinase</keyword>
<dbReference type="InterPro" id="IPR000014">
    <property type="entry name" value="PAS"/>
</dbReference>
<dbReference type="SMART" id="SM00091">
    <property type="entry name" value="PAS"/>
    <property type="match status" value="1"/>
</dbReference>
<dbReference type="InterPro" id="IPR001610">
    <property type="entry name" value="PAC"/>
</dbReference>
<dbReference type="Gene3D" id="3.30.450.20">
    <property type="entry name" value="PAS domain"/>
    <property type="match status" value="1"/>
</dbReference>
<dbReference type="GO" id="GO:0007165">
    <property type="term" value="P:signal transduction"/>
    <property type="evidence" value="ECO:0007669"/>
    <property type="project" value="InterPro"/>
</dbReference>
<evidence type="ECO:0000256" key="4">
    <source>
        <dbReference type="SAM" id="Phobius"/>
    </source>
</evidence>
<dbReference type="PANTHER" id="PTHR46663:SF4">
    <property type="entry name" value="DIGUANYLATE CYCLASE DGCT-RELATED"/>
    <property type="match status" value="1"/>
</dbReference>
<dbReference type="Proteomes" id="UP000583387">
    <property type="component" value="Unassembled WGS sequence"/>
</dbReference>
<dbReference type="Pfam" id="PF08448">
    <property type="entry name" value="PAS_4"/>
    <property type="match status" value="1"/>
</dbReference>
<accession>A0A7U7IA11</accession>
<dbReference type="Gene3D" id="3.30.70.270">
    <property type="match status" value="1"/>
</dbReference>
<dbReference type="PROSITE" id="PS50113">
    <property type="entry name" value="PAC"/>
    <property type="match status" value="1"/>
</dbReference>
<dbReference type="InterPro" id="IPR013656">
    <property type="entry name" value="PAS_4"/>
</dbReference>
<evidence type="ECO:0000259" key="7">
    <source>
        <dbReference type="PROSITE" id="PS50885"/>
    </source>
</evidence>
<feature type="transmembrane region" description="Helical" evidence="4">
    <location>
        <begin position="287"/>
        <end position="307"/>
    </location>
</feature>
<feature type="domain" description="PAC" evidence="6">
    <location>
        <begin position="432"/>
        <end position="484"/>
    </location>
</feature>
<dbReference type="GO" id="GO:0016301">
    <property type="term" value="F:kinase activity"/>
    <property type="evidence" value="ECO:0007669"/>
    <property type="project" value="UniProtKB-KW"/>
</dbReference>
<dbReference type="CDD" id="cd00130">
    <property type="entry name" value="PAS"/>
    <property type="match status" value="1"/>
</dbReference>
<keyword evidence="4" id="KW-0812">Transmembrane</keyword>
<dbReference type="CDD" id="cd01949">
    <property type="entry name" value="GGDEF"/>
    <property type="match status" value="1"/>
</dbReference>
<dbReference type="Gene3D" id="6.10.340.10">
    <property type="match status" value="1"/>
</dbReference>